<dbReference type="GO" id="GO:0007004">
    <property type="term" value="P:telomere maintenance via telomerase"/>
    <property type="evidence" value="ECO:0007669"/>
    <property type="project" value="TreeGrafter"/>
</dbReference>
<feature type="coiled-coil region" evidence="1">
    <location>
        <begin position="18"/>
        <end position="202"/>
    </location>
</feature>
<gene>
    <name evidence="2" type="ORF">NQ318_015781</name>
</gene>
<evidence type="ECO:0000313" key="2">
    <source>
        <dbReference type="EMBL" id="KAJ8935126.1"/>
    </source>
</evidence>
<evidence type="ECO:0000256" key="1">
    <source>
        <dbReference type="SAM" id="Coils"/>
    </source>
</evidence>
<protein>
    <submittedName>
        <fullName evidence="2">Uncharacterized protein</fullName>
    </submittedName>
</protein>
<sequence>MEKSTDISNVIQKVQVKIGQLKEEQKQHHKKIEESKELVEKARVKLEVGNSLDLNDSESVIAALQRALRQSEEAYDELIKRKDQDEKDLQNEIDEIREKYVSAKQEVSSKEKLITEFQQKIREINYKLDELETSDSQLKILGDNVKKLESTLSNLKNSFNENGSFEDIEEVKEKIQDKEKYVEKLDREYRILQKNYVTEQKLESEKSTVLEKQGEINRIKAKHLQNFQLLFGDNIPERNFKRSVLDIQKREEQNHKTLTEAVNNVQKKVTTLEASLQHLRNKLESLQKELQTNRRKISVVCSGRSFNEVLNDCRTKKDKFQKDKGQYSSAKIMYEAFINKFEMESPLLSRVQDRLFRQENCRQRTSKIERDLKSEEELYNTLQQLKSVNDSIEILSNATIPLMVEELNETIKDHENPKLIDACRAVITDVPLLDQYLSDISRANAVIADLEGSIVKVPSNRSRQETEAEIDAAKAELSNLKNQYDSNKTMLDLHRDRCQRLQSDIQKETQKQIDMQKLVQERPLLDIQKDEYSEKLVKLREEVEVLKDTSNTLNTELNRATEKRQSTVQANRKAKDEEKNKIVVNKGMVSEIQKLQHSIDLYVRNNNDGKLENAIAELAELKTKEEKLNDARNKISEMISSKSQDVAKRQSNYRALIDNQTLREKKKLEMALNKEIEQLQKRIGDYNYKTLYEEKQNLQRKIDSIQREINVLTGQRQEIEKVLRENEEDLERPQNKNAYNNYKKQYYELRVQELAIKDLSTYVVVLERSVLQFHKERMVQINRIIRELWRSIYRGNDIDYIEIQTDESMTTGASKRRTYNYKVVQVKRGWSWRCAADAARARRCWRAW</sequence>
<feature type="coiled-coil region" evidence="1">
    <location>
        <begin position="248"/>
        <end position="296"/>
    </location>
</feature>
<organism evidence="2 3">
    <name type="scientific">Aromia moschata</name>
    <dbReference type="NCBI Taxonomy" id="1265417"/>
    <lineage>
        <taxon>Eukaryota</taxon>
        <taxon>Metazoa</taxon>
        <taxon>Ecdysozoa</taxon>
        <taxon>Arthropoda</taxon>
        <taxon>Hexapoda</taxon>
        <taxon>Insecta</taxon>
        <taxon>Pterygota</taxon>
        <taxon>Neoptera</taxon>
        <taxon>Endopterygota</taxon>
        <taxon>Coleoptera</taxon>
        <taxon>Polyphaga</taxon>
        <taxon>Cucujiformia</taxon>
        <taxon>Chrysomeloidea</taxon>
        <taxon>Cerambycidae</taxon>
        <taxon>Cerambycinae</taxon>
        <taxon>Callichromatini</taxon>
        <taxon>Aromia</taxon>
    </lineage>
</organism>
<dbReference type="GO" id="GO:0003691">
    <property type="term" value="F:double-stranded telomeric DNA binding"/>
    <property type="evidence" value="ECO:0007669"/>
    <property type="project" value="TreeGrafter"/>
</dbReference>
<dbReference type="GO" id="GO:0030870">
    <property type="term" value="C:Mre11 complex"/>
    <property type="evidence" value="ECO:0007669"/>
    <property type="project" value="TreeGrafter"/>
</dbReference>
<dbReference type="AlphaFoldDB" id="A0AAV8X9P7"/>
<accession>A0AAV8X9P7</accession>
<dbReference type="EMBL" id="JAPWTK010000930">
    <property type="protein sequence ID" value="KAJ8935126.1"/>
    <property type="molecule type" value="Genomic_DNA"/>
</dbReference>
<dbReference type="GO" id="GO:0051880">
    <property type="term" value="F:G-quadruplex DNA binding"/>
    <property type="evidence" value="ECO:0007669"/>
    <property type="project" value="TreeGrafter"/>
</dbReference>
<evidence type="ECO:0000313" key="3">
    <source>
        <dbReference type="Proteomes" id="UP001162162"/>
    </source>
</evidence>
<dbReference type="PANTHER" id="PTHR18867">
    <property type="entry name" value="RAD50"/>
    <property type="match status" value="1"/>
</dbReference>
<dbReference type="GO" id="GO:0000794">
    <property type="term" value="C:condensed nuclear chromosome"/>
    <property type="evidence" value="ECO:0007669"/>
    <property type="project" value="TreeGrafter"/>
</dbReference>
<keyword evidence="3" id="KW-1185">Reference proteome</keyword>
<feature type="coiled-coil region" evidence="1">
    <location>
        <begin position="463"/>
        <end position="577"/>
    </location>
</feature>
<dbReference type="PANTHER" id="PTHR18867:SF12">
    <property type="entry name" value="DNA REPAIR PROTEIN RAD50"/>
    <property type="match status" value="1"/>
</dbReference>
<dbReference type="Proteomes" id="UP001162162">
    <property type="component" value="Unassembled WGS sequence"/>
</dbReference>
<dbReference type="GO" id="GO:0006302">
    <property type="term" value="P:double-strand break repair"/>
    <property type="evidence" value="ECO:0007669"/>
    <property type="project" value="TreeGrafter"/>
</dbReference>
<feature type="coiled-coil region" evidence="1">
    <location>
        <begin position="604"/>
        <end position="729"/>
    </location>
</feature>
<reference evidence="2" key="1">
    <citation type="journal article" date="2023" name="Insect Mol. Biol.">
        <title>Genome sequencing provides insights into the evolution of gene families encoding plant cell wall-degrading enzymes in longhorned beetles.</title>
        <authorList>
            <person name="Shin N.R."/>
            <person name="Okamura Y."/>
            <person name="Kirsch R."/>
            <person name="Pauchet Y."/>
        </authorList>
    </citation>
    <scope>NUCLEOTIDE SEQUENCE</scope>
    <source>
        <strain evidence="2">AMC_N1</strain>
    </source>
</reference>
<dbReference type="GO" id="GO:0070192">
    <property type="term" value="P:chromosome organization involved in meiotic cell cycle"/>
    <property type="evidence" value="ECO:0007669"/>
    <property type="project" value="TreeGrafter"/>
</dbReference>
<proteinExistence type="predicted"/>
<dbReference type="GO" id="GO:0043047">
    <property type="term" value="F:single-stranded telomeric DNA binding"/>
    <property type="evidence" value="ECO:0007669"/>
    <property type="project" value="TreeGrafter"/>
</dbReference>
<name>A0AAV8X9P7_9CUCU</name>
<comment type="caution">
    <text evidence="2">The sequence shown here is derived from an EMBL/GenBank/DDBJ whole genome shotgun (WGS) entry which is preliminary data.</text>
</comment>
<dbReference type="GO" id="GO:0000722">
    <property type="term" value="P:telomere maintenance via recombination"/>
    <property type="evidence" value="ECO:0007669"/>
    <property type="project" value="TreeGrafter"/>
</dbReference>
<keyword evidence="1" id="KW-0175">Coiled coil</keyword>